<dbReference type="AlphaFoldDB" id="A0A166UAL3"/>
<feature type="region of interest" description="Disordered" evidence="4">
    <location>
        <begin position="31"/>
        <end position="117"/>
    </location>
</feature>
<dbReference type="PANTHER" id="PTHR22812">
    <property type="entry name" value="CHROMOBOX PROTEIN"/>
    <property type="match status" value="1"/>
</dbReference>
<gene>
    <name evidence="6" type="ORF">CT0861_04274</name>
</gene>
<accession>A0A166UAL3</accession>
<evidence type="ECO:0000256" key="3">
    <source>
        <dbReference type="ARBA" id="ARBA00023242"/>
    </source>
</evidence>
<dbReference type="InterPro" id="IPR051219">
    <property type="entry name" value="Heterochromatin_chromo-domain"/>
</dbReference>
<feature type="compositionally biased region" description="Low complexity" evidence="4">
    <location>
        <begin position="188"/>
        <end position="197"/>
    </location>
</feature>
<dbReference type="STRING" id="708197.A0A166UAL3"/>
<dbReference type="SMART" id="SM00298">
    <property type="entry name" value="CHROMO"/>
    <property type="match status" value="1"/>
</dbReference>
<feature type="compositionally biased region" description="Low complexity" evidence="4">
    <location>
        <begin position="251"/>
        <end position="261"/>
    </location>
</feature>
<feature type="compositionally biased region" description="Basic and acidic residues" evidence="4">
    <location>
        <begin position="152"/>
        <end position="173"/>
    </location>
</feature>
<evidence type="ECO:0000256" key="4">
    <source>
        <dbReference type="SAM" id="MobiDB-lite"/>
    </source>
</evidence>
<proteinExistence type="predicted"/>
<comment type="caution">
    <text evidence="6">The sequence shown here is derived from an EMBL/GenBank/DDBJ whole genome shotgun (WGS) entry which is preliminary data.</text>
</comment>
<feature type="region of interest" description="Disordered" evidence="4">
    <location>
        <begin position="151"/>
        <end position="201"/>
    </location>
</feature>
<sequence>MPAPRVFKGREMEVTMEELAASGAAAMARITKRDSDDEEIPLIKSDITASPAASTRPAVAEAKKRKAGCPPKETRAAKNLKQAVDPEAAVESSQSALPSAEISSSSYYGASESPSPTNRKIAGVCKHTKTVPNQGIASVAQIYPCAQGLTRNRTDTDMRDGNDDGGGVKKDITEPVSVPQKRGRPRQTKTPILTTTTDKGKSIGIRRRAASARLLILLDRRQAETNQRGLIDSTRPTRRATIRNNSERSTPAKAPLAKAAPAKKVFASQLSMTPTTHGRGVGRPKKTPGKSKSSIPQFTDEEYAVEKIVDSRIDPVTKEQMYMVKWKGHTAKDNTWEPMKNLRKCSSMIKAFINSHKGKGSGKK</sequence>
<dbReference type="InterPro" id="IPR023780">
    <property type="entry name" value="Chromo_domain"/>
</dbReference>
<feature type="region of interest" description="Disordered" evidence="4">
    <location>
        <begin position="241"/>
        <end position="261"/>
    </location>
</feature>
<protein>
    <submittedName>
        <fullName evidence="6">Chromobox protein</fullName>
    </submittedName>
</protein>
<dbReference type="SUPFAM" id="SSF54160">
    <property type="entry name" value="Chromo domain-like"/>
    <property type="match status" value="1"/>
</dbReference>
<dbReference type="Proteomes" id="UP000076552">
    <property type="component" value="Unassembled WGS sequence"/>
</dbReference>
<feature type="compositionally biased region" description="Basic residues" evidence="4">
    <location>
        <begin position="280"/>
        <end position="289"/>
    </location>
</feature>
<name>A0A166UAL3_9PEZI</name>
<dbReference type="PRINTS" id="PR00504">
    <property type="entry name" value="CHROMODOMAIN"/>
</dbReference>
<dbReference type="Pfam" id="PF00385">
    <property type="entry name" value="Chromo"/>
    <property type="match status" value="1"/>
</dbReference>
<comment type="subunit">
    <text evidence="2">Component of the NuA4 histone acetyltransferase complex.</text>
</comment>
<reference evidence="6 7" key="1">
    <citation type="submission" date="2015-06" db="EMBL/GenBank/DDBJ databases">
        <title>Survival trade-offs in plant roots during colonization by closely related pathogenic and mutualistic fungi.</title>
        <authorList>
            <person name="Hacquard S."/>
            <person name="Kracher B."/>
            <person name="Hiruma K."/>
            <person name="Weinman A."/>
            <person name="Muench P."/>
            <person name="Garrido Oter R."/>
            <person name="Ver Loren van Themaat E."/>
            <person name="Dallerey J.-F."/>
            <person name="Damm U."/>
            <person name="Henrissat B."/>
            <person name="Lespinet O."/>
            <person name="Thon M."/>
            <person name="Kemen E."/>
            <person name="McHardy A.C."/>
            <person name="Schulze-Lefert P."/>
            <person name="O'Connell R.J."/>
        </authorList>
    </citation>
    <scope>NUCLEOTIDE SEQUENCE [LARGE SCALE GENOMIC DNA]</scope>
    <source>
        <strain evidence="6 7">0861</strain>
    </source>
</reference>
<feature type="compositionally biased region" description="Low complexity" evidence="4">
    <location>
        <begin position="92"/>
        <end position="116"/>
    </location>
</feature>
<dbReference type="GO" id="GO:0006338">
    <property type="term" value="P:chromatin remodeling"/>
    <property type="evidence" value="ECO:0007669"/>
    <property type="project" value="UniProtKB-ARBA"/>
</dbReference>
<evidence type="ECO:0000313" key="6">
    <source>
        <dbReference type="EMBL" id="KZL73173.1"/>
    </source>
</evidence>
<evidence type="ECO:0000259" key="5">
    <source>
        <dbReference type="PROSITE" id="PS50013"/>
    </source>
</evidence>
<keyword evidence="3" id="KW-0539">Nucleus</keyword>
<feature type="region of interest" description="Disordered" evidence="4">
    <location>
        <begin position="273"/>
        <end position="295"/>
    </location>
</feature>
<dbReference type="InterPro" id="IPR000953">
    <property type="entry name" value="Chromo/chromo_shadow_dom"/>
</dbReference>
<organism evidence="6 7">
    <name type="scientific">Colletotrichum tofieldiae</name>
    <dbReference type="NCBI Taxonomy" id="708197"/>
    <lineage>
        <taxon>Eukaryota</taxon>
        <taxon>Fungi</taxon>
        <taxon>Dikarya</taxon>
        <taxon>Ascomycota</taxon>
        <taxon>Pezizomycotina</taxon>
        <taxon>Sordariomycetes</taxon>
        <taxon>Hypocreomycetidae</taxon>
        <taxon>Glomerellales</taxon>
        <taxon>Glomerellaceae</taxon>
        <taxon>Colletotrichum</taxon>
        <taxon>Colletotrichum spaethianum species complex</taxon>
    </lineage>
</organism>
<dbReference type="EMBL" id="LFIV01000047">
    <property type="protein sequence ID" value="KZL73173.1"/>
    <property type="molecule type" value="Genomic_DNA"/>
</dbReference>
<dbReference type="CDD" id="cd00024">
    <property type="entry name" value="CD_CSD"/>
    <property type="match status" value="1"/>
</dbReference>
<dbReference type="GO" id="GO:0005634">
    <property type="term" value="C:nucleus"/>
    <property type="evidence" value="ECO:0007669"/>
    <property type="project" value="UniProtKB-SubCell"/>
</dbReference>
<dbReference type="InterPro" id="IPR016197">
    <property type="entry name" value="Chromo-like_dom_sf"/>
</dbReference>
<dbReference type="Gene3D" id="2.40.50.40">
    <property type="match status" value="1"/>
</dbReference>
<dbReference type="InterPro" id="IPR017984">
    <property type="entry name" value="Chromo_dom_subgr"/>
</dbReference>
<comment type="subcellular location">
    <subcellularLocation>
        <location evidence="1">Nucleus</location>
    </subcellularLocation>
</comment>
<evidence type="ECO:0000256" key="1">
    <source>
        <dbReference type="ARBA" id="ARBA00004123"/>
    </source>
</evidence>
<evidence type="ECO:0000313" key="7">
    <source>
        <dbReference type="Proteomes" id="UP000076552"/>
    </source>
</evidence>
<evidence type="ECO:0000256" key="2">
    <source>
        <dbReference type="ARBA" id="ARBA00011353"/>
    </source>
</evidence>
<keyword evidence="7" id="KW-1185">Reference proteome</keyword>
<feature type="domain" description="Chromo" evidence="5">
    <location>
        <begin position="303"/>
        <end position="364"/>
    </location>
</feature>
<dbReference type="PROSITE" id="PS50013">
    <property type="entry name" value="CHROMO_2"/>
    <property type="match status" value="1"/>
</dbReference>